<accession>A0A7C4TRU7</accession>
<organism evidence="1">
    <name type="scientific">candidate division WWE3 bacterium</name>
    <dbReference type="NCBI Taxonomy" id="2053526"/>
    <lineage>
        <taxon>Bacteria</taxon>
        <taxon>Katanobacteria</taxon>
    </lineage>
</organism>
<reference evidence="1" key="1">
    <citation type="journal article" date="2020" name="mSystems">
        <title>Genome- and Community-Level Interaction Insights into Carbon Utilization and Element Cycling Functions of Hydrothermarchaeota in Hydrothermal Sediment.</title>
        <authorList>
            <person name="Zhou Z."/>
            <person name="Liu Y."/>
            <person name="Xu W."/>
            <person name="Pan J."/>
            <person name="Luo Z.H."/>
            <person name="Li M."/>
        </authorList>
    </citation>
    <scope>NUCLEOTIDE SEQUENCE [LARGE SCALE GENOMIC DNA]</scope>
    <source>
        <strain evidence="1">SpSt-417</strain>
    </source>
</reference>
<name>A0A7C4TRU7_UNCKA</name>
<sequence length="164" mass="19371">MKFVDRKSKLWKYLPDEIRGLLIDGEKLLVECHSLSGQISDYSYLVFPFAKAYEGFLKQLFLDLGLIHEEDFYSDDIRIGRILNPVFIDKPESVYYKLRKYSKEGEEAAERLWKVWTHGRNQLFHYYPHNFRRLSNQEAAKIIEEMLGAMSAAIEILSSRSQRN</sequence>
<dbReference type="GO" id="GO:0004521">
    <property type="term" value="F:RNA endonuclease activity"/>
    <property type="evidence" value="ECO:0007669"/>
    <property type="project" value="InterPro"/>
</dbReference>
<evidence type="ECO:0000313" key="1">
    <source>
        <dbReference type="EMBL" id="HGW29691.1"/>
    </source>
</evidence>
<gene>
    <name evidence="1" type="ORF">ENR63_02090</name>
</gene>
<dbReference type="EMBL" id="DSRT01000112">
    <property type="protein sequence ID" value="HGW29691.1"/>
    <property type="molecule type" value="Genomic_DNA"/>
</dbReference>
<dbReference type="AlphaFoldDB" id="A0A7C4TRU7"/>
<proteinExistence type="predicted"/>
<protein>
    <submittedName>
        <fullName evidence="1">Uncharacterized protein</fullName>
    </submittedName>
</protein>
<comment type="caution">
    <text evidence="1">The sequence shown here is derived from an EMBL/GenBank/DDBJ whole genome shotgun (WGS) entry which is preliminary data.</text>
</comment>